<feature type="zinc finger region" description="C3H1-type" evidence="1">
    <location>
        <begin position="204"/>
        <end position="233"/>
    </location>
</feature>
<dbReference type="Proteomes" id="UP001274830">
    <property type="component" value="Unassembled WGS sequence"/>
</dbReference>
<keyword evidence="5" id="KW-1185">Reference proteome</keyword>
<dbReference type="AlphaFoldDB" id="A0AAE0TR11"/>
<keyword evidence="1" id="KW-0863">Zinc-finger</keyword>
<reference evidence="4" key="1">
    <citation type="submission" date="2023-07" db="EMBL/GenBank/DDBJ databases">
        <title>Black Yeasts Isolated from many extreme environments.</title>
        <authorList>
            <person name="Coleine C."/>
            <person name="Stajich J.E."/>
            <person name="Selbmann L."/>
        </authorList>
    </citation>
    <scope>NUCLEOTIDE SEQUENCE</scope>
    <source>
        <strain evidence="4">CCFEE 5485</strain>
    </source>
</reference>
<feature type="region of interest" description="Disordered" evidence="2">
    <location>
        <begin position="134"/>
        <end position="201"/>
    </location>
</feature>
<name>A0AAE0TR11_9PEZI</name>
<organism evidence="4 5">
    <name type="scientific">Recurvomyces mirabilis</name>
    <dbReference type="NCBI Taxonomy" id="574656"/>
    <lineage>
        <taxon>Eukaryota</taxon>
        <taxon>Fungi</taxon>
        <taxon>Dikarya</taxon>
        <taxon>Ascomycota</taxon>
        <taxon>Pezizomycotina</taxon>
        <taxon>Dothideomycetes</taxon>
        <taxon>Dothideomycetidae</taxon>
        <taxon>Mycosphaerellales</taxon>
        <taxon>Teratosphaeriaceae</taxon>
        <taxon>Recurvomyces</taxon>
    </lineage>
</organism>
<evidence type="ECO:0000259" key="3">
    <source>
        <dbReference type="PROSITE" id="PS50103"/>
    </source>
</evidence>
<gene>
    <name evidence="4" type="ORF">LTR78_008445</name>
</gene>
<protein>
    <recommendedName>
        <fullName evidence="3">C3H1-type domain-containing protein</fullName>
    </recommendedName>
</protein>
<feature type="compositionally biased region" description="Basic and acidic residues" evidence="2">
    <location>
        <begin position="174"/>
        <end position="183"/>
    </location>
</feature>
<sequence>MASAEMATIVLDLTSEMPRVNDGRYTRLVNELSAGLGPEDEAGGMVIALVVRNTNVISGNDVVAKFETAVKAWSTACEGVNTSWNRLFAFSQTYRNAGVKELAKRLPTALKSERLQVQGQIEEHRFKLARRLERARARRSHASNPSAARTLAEPQGQATRSHHEIPLQKTSKTWTREEQKKTADNQSTKTTSTIPPSGPKAPVLPGEKTCFFYCGHGGCRKTPTTCKFLHEMTDPLVIANPPPQYEHPSEDCGIRACPVMITRRQIQAREPTTPGARSALRQSLPYRLEDGIAASPPLILALLRTTHPQLSLAMPTSKP</sequence>
<evidence type="ECO:0000313" key="4">
    <source>
        <dbReference type="EMBL" id="KAK3671712.1"/>
    </source>
</evidence>
<keyword evidence="1" id="KW-0479">Metal-binding</keyword>
<evidence type="ECO:0000313" key="5">
    <source>
        <dbReference type="Proteomes" id="UP001274830"/>
    </source>
</evidence>
<comment type="caution">
    <text evidence="4">The sequence shown here is derived from an EMBL/GenBank/DDBJ whole genome shotgun (WGS) entry which is preliminary data.</text>
</comment>
<evidence type="ECO:0000256" key="1">
    <source>
        <dbReference type="PROSITE-ProRule" id="PRU00723"/>
    </source>
</evidence>
<dbReference type="InterPro" id="IPR000571">
    <property type="entry name" value="Znf_CCCH"/>
</dbReference>
<evidence type="ECO:0000256" key="2">
    <source>
        <dbReference type="SAM" id="MobiDB-lite"/>
    </source>
</evidence>
<dbReference type="PROSITE" id="PS50103">
    <property type="entry name" value="ZF_C3H1"/>
    <property type="match status" value="1"/>
</dbReference>
<dbReference type="EMBL" id="JAUTXT010000040">
    <property type="protein sequence ID" value="KAK3671712.1"/>
    <property type="molecule type" value="Genomic_DNA"/>
</dbReference>
<feature type="domain" description="C3H1-type" evidence="3">
    <location>
        <begin position="204"/>
        <end position="233"/>
    </location>
</feature>
<accession>A0AAE0TR11</accession>
<dbReference type="GO" id="GO:0008270">
    <property type="term" value="F:zinc ion binding"/>
    <property type="evidence" value="ECO:0007669"/>
    <property type="project" value="UniProtKB-KW"/>
</dbReference>
<keyword evidence="1" id="KW-0862">Zinc</keyword>
<proteinExistence type="predicted"/>
<feature type="compositionally biased region" description="Polar residues" evidence="2">
    <location>
        <begin position="184"/>
        <end position="195"/>
    </location>
</feature>